<feature type="region of interest" description="Disordered" evidence="2">
    <location>
        <begin position="700"/>
        <end position="949"/>
    </location>
</feature>
<feature type="compositionally biased region" description="Basic and acidic residues" evidence="2">
    <location>
        <begin position="828"/>
        <end position="848"/>
    </location>
</feature>
<comment type="caution">
    <text evidence="3">The sequence shown here is derived from an EMBL/GenBank/DDBJ whole genome shotgun (WGS) entry which is preliminary data.</text>
</comment>
<keyword evidence="1" id="KW-0175">Coiled coil</keyword>
<feature type="compositionally biased region" description="Basic and acidic residues" evidence="2">
    <location>
        <begin position="762"/>
        <end position="793"/>
    </location>
</feature>
<feature type="compositionally biased region" description="Low complexity" evidence="2">
    <location>
        <begin position="304"/>
        <end position="313"/>
    </location>
</feature>
<keyword evidence="4" id="KW-1185">Reference proteome</keyword>
<feature type="compositionally biased region" description="Low complexity" evidence="2">
    <location>
        <begin position="257"/>
        <end position="274"/>
    </location>
</feature>
<organism evidence="3 4">
    <name type="scientific">Tetraparma gracilis</name>
    <dbReference type="NCBI Taxonomy" id="2962635"/>
    <lineage>
        <taxon>Eukaryota</taxon>
        <taxon>Sar</taxon>
        <taxon>Stramenopiles</taxon>
        <taxon>Ochrophyta</taxon>
        <taxon>Bolidophyceae</taxon>
        <taxon>Parmales</taxon>
        <taxon>Triparmaceae</taxon>
        <taxon>Tetraparma</taxon>
    </lineage>
</organism>
<feature type="region of interest" description="Disordered" evidence="2">
    <location>
        <begin position="585"/>
        <end position="631"/>
    </location>
</feature>
<feature type="compositionally biased region" description="Pro residues" evidence="2">
    <location>
        <begin position="371"/>
        <end position="385"/>
    </location>
</feature>
<feature type="compositionally biased region" description="Gly residues" evidence="2">
    <location>
        <begin position="171"/>
        <end position="180"/>
    </location>
</feature>
<feature type="compositionally biased region" description="Polar residues" evidence="2">
    <location>
        <begin position="442"/>
        <end position="460"/>
    </location>
</feature>
<feature type="compositionally biased region" description="Basic and acidic residues" evidence="2">
    <location>
        <begin position="802"/>
        <end position="819"/>
    </location>
</feature>
<evidence type="ECO:0000313" key="4">
    <source>
        <dbReference type="Proteomes" id="UP001165060"/>
    </source>
</evidence>
<feature type="compositionally biased region" description="Basic and acidic residues" evidence="2">
    <location>
        <begin position="149"/>
        <end position="162"/>
    </location>
</feature>
<feature type="compositionally biased region" description="Polar residues" evidence="2">
    <location>
        <begin position="421"/>
        <end position="433"/>
    </location>
</feature>
<feature type="coiled-coil region" evidence="1">
    <location>
        <begin position="519"/>
        <end position="551"/>
    </location>
</feature>
<protein>
    <submittedName>
        <fullName evidence="3">Uncharacterized protein</fullName>
    </submittedName>
</protein>
<feature type="region of interest" description="Disordered" evidence="2">
    <location>
        <begin position="304"/>
        <end position="485"/>
    </location>
</feature>
<feature type="compositionally biased region" description="Low complexity" evidence="2">
    <location>
        <begin position="461"/>
        <end position="473"/>
    </location>
</feature>
<gene>
    <name evidence="3" type="ORF">TeGR_g7595</name>
</gene>
<proteinExistence type="predicted"/>
<feature type="compositionally biased region" description="Basic and acidic residues" evidence="2">
    <location>
        <begin position="599"/>
        <end position="610"/>
    </location>
</feature>
<feature type="region of interest" description="Disordered" evidence="2">
    <location>
        <begin position="47"/>
        <end position="290"/>
    </location>
</feature>
<name>A0ABQ6MQX9_9STRA</name>
<feature type="region of interest" description="Disordered" evidence="2">
    <location>
        <begin position="665"/>
        <end position="686"/>
    </location>
</feature>
<feature type="compositionally biased region" description="Pro residues" evidence="2">
    <location>
        <begin position="393"/>
        <end position="419"/>
    </location>
</feature>
<sequence>MPSFKPPPQSQTQLRTELTGGPIVAPSPNIGVVTSSTANLLAELGAPTGAKTRGNESLLNLVGKNPSPKRGSKPPPRGPLGAGKKVVGGDGKSDKQRRMLNVKRPNFGKKVAPKAGSRYDPVIGNRTPGTTPPESPGGGQEVVGTGETKAFRESYNEAVRERNKSKKPKPKGGGIPGLGGRRSEEAEDVSVNPYPSRPSSVDSKTPSEDSEYQNYKLFKAQQDLKKSREERERMEKLYEQVMAVPGPQEQAGNPYEAQQHQPQHQPQHQYQAQDDVPRYNPPPPAPVDDPEYAAFLRWREGQAAAAPMAPMAPRQTTIPGLAPREPVPGLAPREPIPGLAQVPHPPAYQAPPHASFQHPGQSAGQYGAPYQQPPAPAANPYPPAYPQQQQQQQPPPAYNPYPPIPDPYGQPSYDHPPPVLDQTTSDPTYQQSKYAAAHGSPQKHTNAYSLTANPTRPISVNSQQQLTLSNQLGQGAGAAADPAFMSPNSKLRHMQALSLMNGPTVVERTAKQQQEMEYRQLLKLQVEEKEREKQAEKRKQKEIQEQELRELIEYERVNGKGVSVDKKVLANTVFSGAGTKAMLYGGKVESSPPRAPPAVRRESPARRELEERVEEPVPVMDTSSFGAEETLGGGGGLAALLNRSLDGPVVVGGDEHAEANPYAAATYTEGQRSPRVPAENPVDPKVLELTGMYKELVEEQRRLKREVERKDELTEKLKKEKASAEKTLRMGQRGGAKGKRAAAAARKPPPERDAGGRIIRKKDKERERDREQERERDRERDRDWERDRGDYAELSRSQSARRRGEEEKGGRGYERDEQHYLSPGRRARKEEVEEEKPNRFGFKREAKKQPSPARGGGIPGLGGGRRDDYRDDDYSDRGSPRGRSSLQSGGVPELGGESDLLYNDESIDPAHGSLISADQLDRLMGGMGGGGAGGGGEISYRDDYDDSEW</sequence>
<feature type="region of interest" description="Disordered" evidence="2">
    <location>
        <begin position="1"/>
        <end position="26"/>
    </location>
</feature>
<dbReference type="EMBL" id="BRYB01003137">
    <property type="protein sequence ID" value="GMI31204.1"/>
    <property type="molecule type" value="Genomic_DNA"/>
</dbReference>
<evidence type="ECO:0000313" key="3">
    <source>
        <dbReference type="EMBL" id="GMI31204.1"/>
    </source>
</evidence>
<dbReference type="Proteomes" id="UP001165060">
    <property type="component" value="Unassembled WGS sequence"/>
</dbReference>
<feature type="compositionally biased region" description="Basic and acidic residues" evidence="2">
    <location>
        <begin position="222"/>
        <end position="238"/>
    </location>
</feature>
<evidence type="ECO:0000256" key="1">
    <source>
        <dbReference type="SAM" id="Coils"/>
    </source>
</evidence>
<feature type="compositionally biased region" description="Gly residues" evidence="2">
    <location>
        <begin position="854"/>
        <end position="863"/>
    </location>
</feature>
<feature type="compositionally biased region" description="Basic and acidic residues" evidence="2">
    <location>
        <begin position="700"/>
        <end position="728"/>
    </location>
</feature>
<reference evidence="3 4" key="1">
    <citation type="journal article" date="2023" name="Commun. Biol.">
        <title>Genome analysis of Parmales, the sister group of diatoms, reveals the evolutionary specialization of diatoms from phago-mixotrophs to photoautotrophs.</title>
        <authorList>
            <person name="Ban H."/>
            <person name="Sato S."/>
            <person name="Yoshikawa S."/>
            <person name="Yamada K."/>
            <person name="Nakamura Y."/>
            <person name="Ichinomiya M."/>
            <person name="Sato N."/>
            <person name="Blanc-Mathieu R."/>
            <person name="Endo H."/>
            <person name="Kuwata A."/>
            <person name="Ogata H."/>
        </authorList>
    </citation>
    <scope>NUCLEOTIDE SEQUENCE [LARGE SCALE GENOMIC DNA]</scope>
</reference>
<accession>A0ABQ6MQX9</accession>
<feature type="compositionally biased region" description="Gly residues" evidence="2">
    <location>
        <begin position="925"/>
        <end position="937"/>
    </location>
</feature>
<evidence type="ECO:0000256" key="2">
    <source>
        <dbReference type="SAM" id="MobiDB-lite"/>
    </source>
</evidence>